<comment type="catalytic activity">
    <reaction evidence="1">
        <text>Hydrolysis of terminal, non-reducing beta-D-mannose residues in beta-D-mannosides.</text>
        <dbReference type="EC" id="3.2.1.25"/>
    </reaction>
</comment>
<dbReference type="SUPFAM" id="SSF51445">
    <property type="entry name" value="(Trans)glycosidases"/>
    <property type="match status" value="1"/>
</dbReference>
<dbReference type="RefSeq" id="WP_307806089.1">
    <property type="nucleotide sequence ID" value="NZ_JAFBBK010000001.1"/>
</dbReference>
<keyword evidence="3 6" id="KW-0378">Hydrolase</keyword>
<dbReference type="InterPro" id="IPR008979">
    <property type="entry name" value="Galactose-bd-like_sf"/>
</dbReference>
<reference evidence="6 7" key="1">
    <citation type="submission" date="2021-01" db="EMBL/GenBank/DDBJ databases">
        <title>Genomics of switchgrass bacterial isolates.</title>
        <authorList>
            <person name="Shade A."/>
        </authorList>
    </citation>
    <scope>NUCLEOTIDE SEQUENCE [LARGE SCALE GENOMIC DNA]</scope>
    <source>
        <strain evidence="6 7">PvP111</strain>
    </source>
</reference>
<dbReference type="InterPro" id="IPR036156">
    <property type="entry name" value="Beta-gal/glucu_dom_sf"/>
</dbReference>
<keyword evidence="7" id="KW-1185">Reference proteome</keyword>
<comment type="caution">
    <text evidence="6">The sequence shown here is derived from an EMBL/GenBank/DDBJ whole genome shotgun (WGS) entry which is preliminary data.</text>
</comment>
<evidence type="ECO:0000313" key="6">
    <source>
        <dbReference type="EMBL" id="MBM7417287.1"/>
    </source>
</evidence>
<dbReference type="EMBL" id="JAFBBK010000001">
    <property type="protein sequence ID" value="MBM7417287.1"/>
    <property type="molecule type" value="Genomic_DNA"/>
</dbReference>
<name>A0ABS2KZD7_9NOCA</name>
<dbReference type="PANTHER" id="PTHR43730">
    <property type="entry name" value="BETA-MANNOSIDASE"/>
    <property type="match status" value="1"/>
</dbReference>
<dbReference type="Proteomes" id="UP000703038">
    <property type="component" value="Unassembled WGS sequence"/>
</dbReference>
<dbReference type="SUPFAM" id="SSF49303">
    <property type="entry name" value="beta-Galactosidase/glucuronidase domain"/>
    <property type="match status" value="2"/>
</dbReference>
<dbReference type="Pfam" id="PF22666">
    <property type="entry name" value="Glyco_hydro_2_N2"/>
    <property type="match status" value="1"/>
</dbReference>
<evidence type="ECO:0000256" key="3">
    <source>
        <dbReference type="ARBA" id="ARBA00022801"/>
    </source>
</evidence>
<dbReference type="Gene3D" id="2.60.40.10">
    <property type="entry name" value="Immunoglobulins"/>
    <property type="match status" value="1"/>
</dbReference>
<proteinExistence type="predicted"/>
<dbReference type="InterPro" id="IPR054593">
    <property type="entry name" value="Beta-mannosidase-like_N2"/>
</dbReference>
<organism evidence="6 7">
    <name type="scientific">Rhodococcoides corynebacterioides</name>
    <dbReference type="NCBI Taxonomy" id="53972"/>
    <lineage>
        <taxon>Bacteria</taxon>
        <taxon>Bacillati</taxon>
        <taxon>Actinomycetota</taxon>
        <taxon>Actinomycetes</taxon>
        <taxon>Mycobacteriales</taxon>
        <taxon>Nocardiaceae</taxon>
        <taxon>Rhodococcoides</taxon>
    </lineage>
</organism>
<evidence type="ECO:0000256" key="1">
    <source>
        <dbReference type="ARBA" id="ARBA00000829"/>
    </source>
</evidence>
<keyword evidence="4 6" id="KW-0326">Glycosidase</keyword>
<dbReference type="Gene3D" id="3.20.20.80">
    <property type="entry name" value="Glycosidases"/>
    <property type="match status" value="1"/>
</dbReference>
<evidence type="ECO:0000313" key="7">
    <source>
        <dbReference type="Proteomes" id="UP000703038"/>
    </source>
</evidence>
<dbReference type="InterPro" id="IPR017853">
    <property type="entry name" value="GH"/>
</dbReference>
<gene>
    <name evidence="6" type="ORF">JOE42_004020</name>
</gene>
<sequence>MTAPLDLLADAHWTLLSTEAGAVESPEGLADTDPAVPVQVPGTVAGALAAAGLPIEDLDGRDWWFRTEVRVPDGTRSIRLHLEGIATLAEVWIDGTLTTTSTSMFVPVTVEAAVDGTVSLALCCRSLDAALAKRRPRGRWRSSMISSQGLRWIRTSMLGRAPVFTGAPAPVGPWRAVRCVAVDVPAVTVRGLVRDGRCVLQADGTATAGAAVRIELGDSTFELPTDADGRVTDEIDVGNRALWWPHTHGDPTLHDVTVTVDGHVEHSQVGFRSSALHGTTLLVNEVPVFCRGGCWVPLDPITLQNDAEHLRDTLTSYAEAGLNMVRLTGTMVYESAEFHTLCSELGIMVWQDVMLATVDPPDDPGVESAVVDEVRAMLATAGGPSLVVVSGGSETYQQPTMLGLAADESRIPLLDKVIPDVVHAFSGVSYVPSTPSGGDLATHVGSGFAHYFGIGGYLRPLSDVRYARVAFATECLAFSVPPERRVVDSVFGSAHPAGHEPRWKATVPRDRGTSWDFEDVRDHYVRTLFDVEPSAVRRDDPERYLDLGRAAVCEAVTQSFGFWRQTDSGCGGALVLTLRDLEPGAGWGFTDSTGAAKAPWYAMARASAPIAVLVTDEGMDGLRLDVMNDGAEPVAGTLTVRAHQRTGAVAAEGVQQLALDARSSWTGTADGVVGRFTDMTHAHRFGSRTVDAVSVVLAAPDGTVLAEAVHLVEDGLLPLQNSVGLTASAAPEDDGRWTLTVACSDAAQYVCVDVDGYRASDSWFHLAPGTSRALTLLPRAGSTTPRGHVRAVNSTARATVTVLER</sequence>
<dbReference type="Gene3D" id="2.60.120.260">
    <property type="entry name" value="Galactose-binding domain-like"/>
    <property type="match status" value="1"/>
</dbReference>
<dbReference type="SUPFAM" id="SSF49785">
    <property type="entry name" value="Galactose-binding domain-like"/>
    <property type="match status" value="1"/>
</dbReference>
<dbReference type="GO" id="GO:0004567">
    <property type="term" value="F:beta-mannosidase activity"/>
    <property type="evidence" value="ECO:0007669"/>
    <property type="project" value="UniProtKB-EC"/>
</dbReference>
<evidence type="ECO:0000256" key="4">
    <source>
        <dbReference type="ARBA" id="ARBA00023295"/>
    </source>
</evidence>
<protein>
    <recommendedName>
        <fullName evidence="2">beta-mannosidase</fullName>
        <ecNumber evidence="2">3.2.1.25</ecNumber>
    </recommendedName>
</protein>
<evidence type="ECO:0000259" key="5">
    <source>
        <dbReference type="Pfam" id="PF22666"/>
    </source>
</evidence>
<dbReference type="InterPro" id="IPR013783">
    <property type="entry name" value="Ig-like_fold"/>
</dbReference>
<evidence type="ECO:0000256" key="2">
    <source>
        <dbReference type="ARBA" id="ARBA00012754"/>
    </source>
</evidence>
<dbReference type="EC" id="3.2.1.25" evidence="2"/>
<accession>A0ABS2KZD7</accession>
<dbReference type="PANTHER" id="PTHR43730:SF1">
    <property type="entry name" value="BETA-MANNOSIDASE"/>
    <property type="match status" value="1"/>
</dbReference>
<dbReference type="InterPro" id="IPR050887">
    <property type="entry name" value="Beta-mannosidase_GH2"/>
</dbReference>
<feature type="domain" description="Beta-mannosidase-like galactose-binding" evidence="5">
    <location>
        <begin position="35"/>
        <end position="141"/>
    </location>
</feature>